<proteinExistence type="predicted"/>
<dbReference type="EMBL" id="FNDN01000001">
    <property type="protein sequence ID" value="SDH17258.1"/>
    <property type="molecule type" value="Genomic_DNA"/>
</dbReference>
<sequence length="122" mass="12915">MSAVATILTVIGAAFIIGIGLSYLIRPYPIAQGFGFRRLPGRDDPYYRVKGIRDLASGLGALALLLIAPPHVLGVFMLVSALVPLGDMLIVWGYRGRRAYAAAVHGLTAVAVVGTGILWLLV</sequence>
<dbReference type="OrthoDB" id="119790at2"/>
<name>A0A1G8A8K9_9NOCA</name>
<organism evidence="1 2">
    <name type="scientific">Rhodococcus triatomae</name>
    <dbReference type="NCBI Taxonomy" id="300028"/>
    <lineage>
        <taxon>Bacteria</taxon>
        <taxon>Bacillati</taxon>
        <taxon>Actinomycetota</taxon>
        <taxon>Actinomycetes</taxon>
        <taxon>Mycobacteriales</taxon>
        <taxon>Nocardiaceae</taxon>
        <taxon>Rhodococcus</taxon>
    </lineage>
</organism>
<evidence type="ECO:0000313" key="2">
    <source>
        <dbReference type="Proteomes" id="UP000183263"/>
    </source>
</evidence>
<evidence type="ECO:0008006" key="3">
    <source>
        <dbReference type="Google" id="ProtNLM"/>
    </source>
</evidence>
<dbReference type="RefSeq" id="WP_072738032.1">
    <property type="nucleotide sequence ID" value="NZ_CP048813.1"/>
</dbReference>
<gene>
    <name evidence="1" type="ORF">SAMN05444695_101352</name>
</gene>
<protein>
    <recommendedName>
        <fullName evidence="3">DUF4267 domain-containing protein</fullName>
    </recommendedName>
</protein>
<dbReference type="Pfam" id="PF14087">
    <property type="entry name" value="DUF4267"/>
    <property type="match status" value="1"/>
</dbReference>
<dbReference type="AlphaFoldDB" id="A0A1G8A8K9"/>
<evidence type="ECO:0000313" key="1">
    <source>
        <dbReference type="EMBL" id="SDH17258.1"/>
    </source>
</evidence>
<keyword evidence="2" id="KW-1185">Reference proteome</keyword>
<dbReference type="Proteomes" id="UP000183263">
    <property type="component" value="Unassembled WGS sequence"/>
</dbReference>
<accession>A0A1G8A8K9</accession>
<dbReference type="InterPro" id="IPR025363">
    <property type="entry name" value="DUF4267"/>
</dbReference>
<reference evidence="1 2" key="1">
    <citation type="submission" date="2016-10" db="EMBL/GenBank/DDBJ databases">
        <authorList>
            <person name="de Groot N.N."/>
        </authorList>
    </citation>
    <scope>NUCLEOTIDE SEQUENCE [LARGE SCALE GENOMIC DNA]</scope>
    <source>
        <strain evidence="1 2">DSM 44892</strain>
    </source>
</reference>